<evidence type="ECO:0000256" key="1">
    <source>
        <dbReference type="ARBA" id="ARBA00022723"/>
    </source>
</evidence>
<dbReference type="AlphaFoldDB" id="A0A2S8G9G3"/>
<evidence type="ECO:0000256" key="3">
    <source>
        <dbReference type="ARBA" id="ARBA00023004"/>
    </source>
</evidence>
<dbReference type="GO" id="GO:0046872">
    <property type="term" value="F:metal ion binding"/>
    <property type="evidence" value="ECO:0007669"/>
    <property type="project" value="UniProtKB-KW"/>
</dbReference>
<keyword evidence="1" id="KW-0479">Metal-binding</keyword>
<comment type="similarity">
    <text evidence="4">Belongs to the cyclic nucleotide phosphodiesterase class-III family.</text>
</comment>
<dbReference type="GO" id="GO:0016787">
    <property type="term" value="F:hydrolase activity"/>
    <property type="evidence" value="ECO:0007669"/>
    <property type="project" value="UniProtKB-KW"/>
</dbReference>
<keyword evidence="2" id="KW-0378">Hydrolase</keyword>
<evidence type="ECO:0000256" key="4">
    <source>
        <dbReference type="ARBA" id="ARBA00025742"/>
    </source>
</evidence>
<organism evidence="6 7">
    <name type="scientific">Blastopirellula marina</name>
    <dbReference type="NCBI Taxonomy" id="124"/>
    <lineage>
        <taxon>Bacteria</taxon>
        <taxon>Pseudomonadati</taxon>
        <taxon>Planctomycetota</taxon>
        <taxon>Planctomycetia</taxon>
        <taxon>Pirellulales</taxon>
        <taxon>Pirellulaceae</taxon>
        <taxon>Blastopirellula</taxon>
    </lineage>
</organism>
<protein>
    <recommendedName>
        <fullName evidence="5">Calcineurin-like phosphoesterase domain-containing protein</fullName>
    </recommendedName>
</protein>
<sequence>MLVTPSCLKVTIVPIHLSSVSRRQFLTQSAAALASVSVLRVGFAAEASEVTTLALVSDTHVPKTTDTTARGVNMTDNLNRVVRQINALETKPAAVLFNGDCAYLKGLPEDYANFANSVQPLIDAEQQLHMTMGNHDNIPNFYNALTAQRPEKPLVASKHVTVLETPHANLFLLDSLMKTDIVTGELGEAQLKWLAETLDARADKPAIVMAHHTLHMEPIEVGKTIGGIADTAEFLKVLHARPQVKAYVFGHSHVWAHTKDGDLDLINLPACAYVFNEAQPNGWTLARLSKSGIEFELQAHDKSHKNHKQVFAVNW</sequence>
<evidence type="ECO:0000313" key="6">
    <source>
        <dbReference type="EMBL" id="PQO40940.1"/>
    </source>
</evidence>
<dbReference type="PROSITE" id="PS51318">
    <property type="entry name" value="TAT"/>
    <property type="match status" value="1"/>
</dbReference>
<keyword evidence="3" id="KW-0408">Iron</keyword>
<proteinExistence type="inferred from homology"/>
<comment type="caution">
    <text evidence="6">The sequence shown here is derived from an EMBL/GenBank/DDBJ whole genome shotgun (WGS) entry which is preliminary data.</text>
</comment>
<dbReference type="Gene3D" id="3.60.21.10">
    <property type="match status" value="1"/>
</dbReference>
<feature type="domain" description="Calcineurin-like phosphoesterase" evidence="5">
    <location>
        <begin position="52"/>
        <end position="254"/>
    </location>
</feature>
<dbReference type="SUPFAM" id="SSF56300">
    <property type="entry name" value="Metallo-dependent phosphatases"/>
    <property type="match status" value="1"/>
</dbReference>
<dbReference type="PANTHER" id="PTHR42988:SF2">
    <property type="entry name" value="CYCLIC NUCLEOTIDE PHOSPHODIESTERASE CBUA0032-RELATED"/>
    <property type="match status" value="1"/>
</dbReference>
<dbReference type="InterPro" id="IPR006311">
    <property type="entry name" value="TAT_signal"/>
</dbReference>
<dbReference type="PANTHER" id="PTHR42988">
    <property type="entry name" value="PHOSPHOHYDROLASE"/>
    <property type="match status" value="1"/>
</dbReference>
<dbReference type="InterPro" id="IPR004843">
    <property type="entry name" value="Calcineurin-like_PHP"/>
</dbReference>
<accession>A0A2S8G9G3</accession>
<reference evidence="6 7" key="1">
    <citation type="submission" date="2018-02" db="EMBL/GenBank/DDBJ databases">
        <title>Comparative genomes isolates from brazilian mangrove.</title>
        <authorList>
            <person name="Araujo J.E."/>
            <person name="Taketani R.G."/>
            <person name="Silva M.C.P."/>
            <person name="Loureco M.V."/>
            <person name="Andreote F.D."/>
        </authorList>
    </citation>
    <scope>NUCLEOTIDE SEQUENCE [LARGE SCALE GENOMIC DNA]</scope>
    <source>
        <strain evidence="6 7">NAP PRIS-MGV</strain>
    </source>
</reference>
<gene>
    <name evidence="6" type="ORF">C5Y98_05000</name>
</gene>
<evidence type="ECO:0000313" key="7">
    <source>
        <dbReference type="Proteomes" id="UP000239388"/>
    </source>
</evidence>
<dbReference type="Proteomes" id="UP000239388">
    <property type="component" value="Unassembled WGS sequence"/>
</dbReference>
<name>A0A2S8G9G3_9BACT</name>
<evidence type="ECO:0000256" key="2">
    <source>
        <dbReference type="ARBA" id="ARBA00022801"/>
    </source>
</evidence>
<dbReference type="InterPro" id="IPR050884">
    <property type="entry name" value="CNP_phosphodiesterase-III"/>
</dbReference>
<dbReference type="EMBL" id="PUIB01000007">
    <property type="protein sequence ID" value="PQO40940.1"/>
    <property type="molecule type" value="Genomic_DNA"/>
</dbReference>
<evidence type="ECO:0000259" key="5">
    <source>
        <dbReference type="Pfam" id="PF00149"/>
    </source>
</evidence>
<dbReference type="Pfam" id="PF00149">
    <property type="entry name" value="Metallophos"/>
    <property type="match status" value="1"/>
</dbReference>
<dbReference type="InterPro" id="IPR029052">
    <property type="entry name" value="Metallo-depent_PP-like"/>
</dbReference>